<dbReference type="PANTHER" id="PTHR24299:SF59">
    <property type="entry name" value="CYTOCHROME P450 SUPERFAMILY PROTEIN"/>
    <property type="match status" value="1"/>
</dbReference>
<dbReference type="GO" id="GO:0004497">
    <property type="term" value="F:monooxygenase activity"/>
    <property type="evidence" value="ECO:0007669"/>
    <property type="project" value="InterPro"/>
</dbReference>
<proteinExistence type="predicted"/>
<protein>
    <submittedName>
        <fullName evidence="1">Geraniol 8-hydroxylase</fullName>
    </submittedName>
</protein>
<accession>A0AAW0LZR6</accession>
<dbReference type="PANTHER" id="PTHR24299">
    <property type="entry name" value="CYTOCHROME P450 FAMILY 1"/>
    <property type="match status" value="1"/>
</dbReference>
<reference evidence="1" key="1">
    <citation type="submission" date="2017-12" db="EMBL/GenBank/DDBJ databases">
        <authorList>
            <person name="Barbosa P."/>
            <person name="Usie A."/>
            <person name="Ramos A.M."/>
        </authorList>
    </citation>
    <scope>NUCLEOTIDE SEQUENCE</scope>
    <source>
        <strain evidence="1">HL8</strain>
        <tissue evidence="1">Leaves</tissue>
    </source>
</reference>
<name>A0AAW0LZR6_QUESU</name>
<reference evidence="1" key="3">
    <citation type="submission" date="2023-07" db="EMBL/GenBank/DDBJ databases">
        <title>An improved reference 1 genome and first organelle genomes of Quercus suber.</title>
        <authorList>
            <consortium name="Genosuber Consortium"/>
            <person name="Usie A."/>
            <person name="Serra O."/>
            <person name="Barros P."/>
        </authorList>
    </citation>
    <scope>NUCLEOTIDE SEQUENCE</scope>
    <source>
        <strain evidence="1">HL8</strain>
        <tissue evidence="1">Leaves</tissue>
    </source>
</reference>
<dbReference type="GO" id="GO:0016705">
    <property type="term" value="F:oxidoreductase activity, acting on paired donors, with incorporation or reduction of molecular oxygen"/>
    <property type="evidence" value="ECO:0007669"/>
    <property type="project" value="InterPro"/>
</dbReference>
<comment type="caution">
    <text evidence="1">The sequence shown here is derived from an EMBL/GenBank/DDBJ whole genome shotgun (WGS) entry which is preliminary data.</text>
</comment>
<dbReference type="AlphaFoldDB" id="A0AAW0LZR6"/>
<dbReference type="GO" id="GO:0020037">
    <property type="term" value="F:heme binding"/>
    <property type="evidence" value="ECO:0007669"/>
    <property type="project" value="InterPro"/>
</dbReference>
<evidence type="ECO:0000313" key="1">
    <source>
        <dbReference type="EMBL" id="KAK7857070.1"/>
    </source>
</evidence>
<dbReference type="InterPro" id="IPR036396">
    <property type="entry name" value="Cyt_P450_sf"/>
</dbReference>
<gene>
    <name evidence="1" type="primary">CYP76B10_3</name>
    <name evidence="1" type="ORF">CFP56_019809</name>
</gene>
<reference evidence="1" key="2">
    <citation type="journal article" date="2018" name="Sci. Data">
        <title>The draft genome sequence of cork oak.</title>
        <authorList>
            <person name="Ramos A.M."/>
            <person name="Usie A."/>
            <person name="Barbosa P."/>
            <person name="Barros P.M."/>
            <person name="Capote T."/>
            <person name="Chaves I."/>
            <person name="Simoes F."/>
            <person name="Abreu I."/>
            <person name="Carrasquinho I."/>
            <person name="Faro C."/>
            <person name="Guimaraes J.B."/>
            <person name="Mendonca D."/>
            <person name="Nobrega F."/>
            <person name="Rodrigues L."/>
            <person name="Saibo N.J.M."/>
            <person name="Varela M.C."/>
            <person name="Egas C."/>
            <person name="Matos J."/>
            <person name="Miguel C.M."/>
            <person name="Oliveira M.M."/>
            <person name="Ricardo C.P."/>
            <person name="Goncalves S."/>
        </authorList>
    </citation>
    <scope>NUCLEOTIDE SEQUENCE [LARGE SCALE GENOMIC DNA]</scope>
    <source>
        <strain evidence="1">HL8</strain>
    </source>
</reference>
<dbReference type="EMBL" id="PKMF04000030">
    <property type="protein sequence ID" value="KAK7857070.1"/>
    <property type="molecule type" value="Genomic_DNA"/>
</dbReference>
<sequence length="76" mass="8646">MAKEVLQKNDQAFSSRTIPNMAHVFDHHKVSIGWIPVNSQWRNLRKACATQIFAPQLLFLDSIFCPSNEDAKTTDS</sequence>
<organism evidence="1">
    <name type="scientific">Quercus suber</name>
    <name type="common">Cork oak</name>
    <dbReference type="NCBI Taxonomy" id="58331"/>
    <lineage>
        <taxon>Eukaryota</taxon>
        <taxon>Viridiplantae</taxon>
        <taxon>Streptophyta</taxon>
        <taxon>Embryophyta</taxon>
        <taxon>Tracheophyta</taxon>
        <taxon>Spermatophyta</taxon>
        <taxon>Magnoliopsida</taxon>
        <taxon>eudicotyledons</taxon>
        <taxon>Gunneridae</taxon>
        <taxon>Pentapetalae</taxon>
        <taxon>rosids</taxon>
        <taxon>fabids</taxon>
        <taxon>Fagales</taxon>
        <taxon>Fagaceae</taxon>
        <taxon>Quercus</taxon>
    </lineage>
</organism>
<dbReference type="SUPFAM" id="SSF48264">
    <property type="entry name" value="Cytochrome P450"/>
    <property type="match status" value="1"/>
</dbReference>
<dbReference type="GO" id="GO:0005506">
    <property type="term" value="F:iron ion binding"/>
    <property type="evidence" value="ECO:0007669"/>
    <property type="project" value="InterPro"/>
</dbReference>